<accession>A0A9X6NE72</accession>
<dbReference type="InterPro" id="IPR041562">
    <property type="entry name" value="MCM_lid"/>
</dbReference>
<dbReference type="EMBL" id="MTYJ01000234">
    <property type="protein sequence ID" value="OWA51644.1"/>
    <property type="molecule type" value="Genomic_DNA"/>
</dbReference>
<organism evidence="14 15">
    <name type="scientific">Hypsibius exemplaris</name>
    <name type="common">Freshwater tardigrade</name>
    <dbReference type="NCBI Taxonomy" id="2072580"/>
    <lineage>
        <taxon>Eukaryota</taxon>
        <taxon>Metazoa</taxon>
        <taxon>Ecdysozoa</taxon>
        <taxon>Tardigrada</taxon>
        <taxon>Eutardigrada</taxon>
        <taxon>Parachela</taxon>
        <taxon>Hypsibioidea</taxon>
        <taxon>Hypsibiidae</taxon>
        <taxon>Hypsibius</taxon>
    </lineage>
</organism>
<comment type="function">
    <text evidence="11">Acts as component of the MCM2-7 complex (MCM complex) which is the replicative helicase essential for 'once per cell cycle' DNA replication initiation and elongation in eukaryotic cells. The active ATPase sites in the MCM2-7 ring are formed through the interaction surfaces of two neighboring subunits such that a critical structure of a conserved arginine finger motif is provided in trans relative to the ATP-binding site of the Walker A box of the adjacent subunit. The six ATPase active sites, however, are likely to contribute differentially to the complex helicase activity.</text>
</comment>
<dbReference type="GO" id="GO:0042555">
    <property type="term" value="C:MCM complex"/>
    <property type="evidence" value="ECO:0007669"/>
    <property type="project" value="UniProtKB-UniRule"/>
</dbReference>
<dbReference type="PROSITE" id="PS50051">
    <property type="entry name" value="MCM_2"/>
    <property type="match status" value="1"/>
</dbReference>
<feature type="compositionally biased region" description="Acidic residues" evidence="12">
    <location>
        <begin position="698"/>
        <end position="708"/>
    </location>
</feature>
<dbReference type="SUPFAM" id="SSF52540">
    <property type="entry name" value="P-loop containing nucleoside triphosphate hydrolases"/>
    <property type="match status" value="1"/>
</dbReference>
<dbReference type="Pfam" id="PF00493">
    <property type="entry name" value="MCM"/>
    <property type="match status" value="1"/>
</dbReference>
<keyword evidence="4 10" id="KW-0547">Nucleotide-binding</keyword>
<reference evidence="15" key="1">
    <citation type="submission" date="2017-01" db="EMBL/GenBank/DDBJ databases">
        <title>Comparative genomics of anhydrobiosis in the tardigrade Hypsibius dujardini.</title>
        <authorList>
            <person name="Yoshida Y."/>
            <person name="Koutsovoulos G."/>
            <person name="Laetsch D."/>
            <person name="Stevens L."/>
            <person name="Kumar S."/>
            <person name="Horikawa D."/>
            <person name="Ishino K."/>
            <person name="Komine S."/>
            <person name="Tomita M."/>
            <person name="Blaxter M."/>
            <person name="Arakawa K."/>
        </authorList>
    </citation>
    <scope>NUCLEOTIDE SEQUENCE [LARGE SCALE GENOMIC DNA]</scope>
    <source>
        <strain evidence="15">Z151</strain>
    </source>
</reference>
<keyword evidence="15" id="KW-1185">Reference proteome</keyword>
<dbReference type="InterPro" id="IPR003593">
    <property type="entry name" value="AAA+_ATPase"/>
</dbReference>
<dbReference type="InterPro" id="IPR027925">
    <property type="entry name" value="MCM_N"/>
</dbReference>
<keyword evidence="6 11" id="KW-0347">Helicase</keyword>
<name>A0A9X6NE72_HYPEX</name>
<dbReference type="Pfam" id="PF23191">
    <property type="entry name" value="WHD_MCM3_C"/>
    <property type="match status" value="1"/>
</dbReference>
<sequence length="813" mass="90574">MANIAQRYRPMDTDQNKENQQIVLEYHDFLNDGTDKMVYSRKIDDLIEQEGCRLVVNLNDLRKSNPVRCSSLLKNSLNEINCFHTALKRVISVHNPNYGNSKDFLIGLSGSFGARHVSPRTLNARLLGGMVCIEGIVTKCSLVRPKIVRSVHYSPKTGKTIERRYNDATGSTDATSRTAYPTKDDEGNPLETEYGLCVFKDHQMFTIQELPEKAPPGQLPRSVEVICEDDLVDECKPGDRVLVVGSYRVVSGKIQGFFTGNFKTVILANFITQQTQDQAPVYSSKDIKTIRQYSRQDDIFEMLSKSVAPSIYGHEYVKQAILCLLLGGQEKILPNGTRLRGDVNILLIGDPSVAKSQMLRFVLQIANVAVATTGRGSTGVGLTAAVTSDETGERRLEAGAMVLADRGVVCIDEFDKMAEEDRTAIHEVMEQGRVTISKAGIHAKLNARCSVLAAANPVYGRYDPYKSPMDNIGMQDSLLSRFDLIFVMIDKADAELDLTLADHVVRMHRYRTPGEIDGEPSRLNTGVEWLSTAAVERDVAENEQIYEKYDPLLHGSRNKHEKVFCREFLRKYIMIAKLSNPTLTQEACTLIAEKYSMLRSQEKLGETNARTQPVTARALETLIRLATAHAKARLAKKVELKDAAAAVGMVEYAYFNKVEKRQRKKRLADEPEEPQANGDENDVEINGVRASKKVRAEPDDDDAMDPDDPYNFAETSQRSERTLRPRGPAGAASGSAPLKVTLSGEKFRAFKKLVSEVFQKQHVTTLPVEEVVSYVGDYSNEFLFTRNEINAGFADMVAADQIVMADDQIFLAS</sequence>
<dbReference type="GO" id="GO:0016787">
    <property type="term" value="F:hydrolase activity"/>
    <property type="evidence" value="ECO:0007669"/>
    <property type="project" value="UniProtKB-KW"/>
</dbReference>
<proteinExistence type="inferred from homology"/>
<dbReference type="Pfam" id="PF17207">
    <property type="entry name" value="MCM_OB"/>
    <property type="match status" value="1"/>
</dbReference>
<evidence type="ECO:0000256" key="6">
    <source>
        <dbReference type="ARBA" id="ARBA00022806"/>
    </source>
</evidence>
<dbReference type="PRINTS" id="PR01659">
    <property type="entry name" value="MCMPROTEIN3"/>
</dbReference>
<feature type="region of interest" description="Disordered" evidence="12">
    <location>
        <begin position="665"/>
        <end position="736"/>
    </location>
</feature>
<keyword evidence="7 10" id="KW-0067">ATP-binding</keyword>
<dbReference type="GO" id="GO:0017116">
    <property type="term" value="F:single-stranded DNA helicase activity"/>
    <property type="evidence" value="ECO:0007669"/>
    <property type="project" value="TreeGrafter"/>
</dbReference>
<evidence type="ECO:0000256" key="11">
    <source>
        <dbReference type="RuleBase" id="RU368061"/>
    </source>
</evidence>
<keyword evidence="3 11" id="KW-0235">DNA replication</keyword>
<dbReference type="InterPro" id="IPR001208">
    <property type="entry name" value="MCM_dom"/>
</dbReference>
<evidence type="ECO:0000256" key="8">
    <source>
        <dbReference type="ARBA" id="ARBA00023125"/>
    </source>
</evidence>
<dbReference type="SUPFAM" id="SSF50249">
    <property type="entry name" value="Nucleic acid-binding proteins"/>
    <property type="match status" value="1"/>
</dbReference>
<dbReference type="InterPro" id="IPR008046">
    <property type="entry name" value="Mcm3"/>
</dbReference>
<evidence type="ECO:0000313" key="14">
    <source>
        <dbReference type="EMBL" id="OWA51644.1"/>
    </source>
</evidence>
<comment type="similarity">
    <text evidence="2 10">Belongs to the MCM family.</text>
</comment>
<evidence type="ECO:0000313" key="15">
    <source>
        <dbReference type="Proteomes" id="UP000192578"/>
    </source>
</evidence>
<protein>
    <recommendedName>
        <fullName evidence="11">DNA replication licensing factor MCM3</fullName>
        <ecNumber evidence="11">3.6.4.12</ecNumber>
    </recommendedName>
</protein>
<dbReference type="GO" id="GO:1902975">
    <property type="term" value="P:mitotic DNA replication initiation"/>
    <property type="evidence" value="ECO:0007669"/>
    <property type="project" value="TreeGrafter"/>
</dbReference>
<dbReference type="InterPro" id="IPR012340">
    <property type="entry name" value="NA-bd_OB-fold"/>
</dbReference>
<dbReference type="Pfam" id="PF14551">
    <property type="entry name" value="MCM_N"/>
    <property type="match status" value="1"/>
</dbReference>
<feature type="compositionally biased region" description="Low complexity" evidence="12">
    <location>
        <begin position="725"/>
        <end position="736"/>
    </location>
</feature>
<gene>
    <name evidence="14" type="ORF">BV898_16119</name>
</gene>
<evidence type="ECO:0000256" key="2">
    <source>
        <dbReference type="ARBA" id="ARBA00008010"/>
    </source>
</evidence>
<evidence type="ECO:0000256" key="1">
    <source>
        <dbReference type="ARBA" id="ARBA00004123"/>
    </source>
</evidence>
<dbReference type="GO" id="GO:0005524">
    <property type="term" value="F:ATP binding"/>
    <property type="evidence" value="ECO:0007669"/>
    <property type="project" value="UniProtKB-UniRule"/>
</dbReference>
<dbReference type="SMART" id="SM00382">
    <property type="entry name" value="AAA"/>
    <property type="match status" value="1"/>
</dbReference>
<evidence type="ECO:0000256" key="12">
    <source>
        <dbReference type="SAM" id="MobiDB-lite"/>
    </source>
</evidence>
<evidence type="ECO:0000256" key="3">
    <source>
        <dbReference type="ARBA" id="ARBA00022705"/>
    </source>
</evidence>
<dbReference type="GO" id="GO:0006271">
    <property type="term" value="P:DNA strand elongation involved in DNA replication"/>
    <property type="evidence" value="ECO:0007669"/>
    <property type="project" value="TreeGrafter"/>
</dbReference>
<dbReference type="Gene3D" id="3.30.1640.10">
    <property type="entry name" value="mini-chromosome maintenance (MCM) complex, chain A, domain 1"/>
    <property type="match status" value="1"/>
</dbReference>
<dbReference type="GO" id="GO:0005634">
    <property type="term" value="C:nucleus"/>
    <property type="evidence" value="ECO:0007669"/>
    <property type="project" value="UniProtKB-SubCell"/>
</dbReference>
<dbReference type="InterPro" id="IPR033762">
    <property type="entry name" value="MCM_OB"/>
</dbReference>
<dbReference type="Gene3D" id="2.40.50.140">
    <property type="entry name" value="Nucleic acid-binding proteins"/>
    <property type="match status" value="1"/>
</dbReference>
<evidence type="ECO:0000256" key="5">
    <source>
        <dbReference type="ARBA" id="ARBA00022801"/>
    </source>
</evidence>
<keyword evidence="9 11" id="KW-0539">Nucleus</keyword>
<evidence type="ECO:0000256" key="7">
    <source>
        <dbReference type="ARBA" id="ARBA00022840"/>
    </source>
</evidence>
<comment type="catalytic activity">
    <reaction evidence="11">
        <text>ATP + H2O = ADP + phosphate + H(+)</text>
        <dbReference type="Rhea" id="RHEA:13065"/>
        <dbReference type="ChEBI" id="CHEBI:15377"/>
        <dbReference type="ChEBI" id="CHEBI:15378"/>
        <dbReference type="ChEBI" id="CHEBI:30616"/>
        <dbReference type="ChEBI" id="CHEBI:43474"/>
        <dbReference type="ChEBI" id="CHEBI:456216"/>
        <dbReference type="EC" id="3.6.4.12"/>
    </reaction>
</comment>
<dbReference type="InterPro" id="IPR031327">
    <property type="entry name" value="MCM"/>
</dbReference>
<keyword evidence="5 11" id="KW-0378">Hydrolase</keyword>
<dbReference type="SMART" id="SM00350">
    <property type="entry name" value="MCM"/>
    <property type="match status" value="1"/>
</dbReference>
<feature type="domain" description="MCM C-terminal AAA(+) ATPase" evidence="13">
    <location>
        <begin position="299"/>
        <end position="504"/>
    </location>
</feature>
<dbReference type="AlphaFoldDB" id="A0A9X6NE72"/>
<evidence type="ECO:0000256" key="4">
    <source>
        <dbReference type="ARBA" id="ARBA00022741"/>
    </source>
</evidence>
<evidence type="ECO:0000259" key="13">
    <source>
        <dbReference type="PROSITE" id="PS50051"/>
    </source>
</evidence>
<dbReference type="Gene3D" id="2.20.28.10">
    <property type="match status" value="1"/>
</dbReference>
<dbReference type="EC" id="3.6.4.12" evidence="11"/>
<dbReference type="GO" id="GO:0003697">
    <property type="term" value="F:single-stranded DNA binding"/>
    <property type="evidence" value="ECO:0007669"/>
    <property type="project" value="TreeGrafter"/>
</dbReference>
<dbReference type="InterPro" id="IPR056575">
    <property type="entry name" value="WH_MCM3_C"/>
</dbReference>
<dbReference type="InterPro" id="IPR027417">
    <property type="entry name" value="P-loop_NTPase"/>
</dbReference>
<comment type="caution">
    <text evidence="14">The sequence shown here is derived from an EMBL/GenBank/DDBJ whole genome shotgun (WGS) entry which is preliminary data.</text>
</comment>
<keyword evidence="8 10" id="KW-0238">DNA-binding</keyword>
<comment type="subunit">
    <text evidence="11">Component of the MCM2-7 complex.</text>
</comment>
<evidence type="ECO:0000256" key="10">
    <source>
        <dbReference type="RuleBase" id="RU004070"/>
    </source>
</evidence>
<comment type="subcellular location">
    <subcellularLocation>
        <location evidence="1 11">Nucleus</location>
    </subcellularLocation>
</comment>
<evidence type="ECO:0000256" key="9">
    <source>
        <dbReference type="ARBA" id="ARBA00023242"/>
    </source>
</evidence>
<dbReference type="InterPro" id="IPR018525">
    <property type="entry name" value="MCM_CS"/>
</dbReference>
<dbReference type="Pfam" id="PF17855">
    <property type="entry name" value="MCM_lid"/>
    <property type="match status" value="1"/>
</dbReference>
<dbReference type="OrthoDB" id="1882346at2759"/>
<dbReference type="Proteomes" id="UP000192578">
    <property type="component" value="Unassembled WGS sequence"/>
</dbReference>
<dbReference type="GO" id="GO:0000727">
    <property type="term" value="P:double-strand break repair via break-induced replication"/>
    <property type="evidence" value="ECO:0007669"/>
    <property type="project" value="TreeGrafter"/>
</dbReference>
<dbReference type="PANTHER" id="PTHR11630">
    <property type="entry name" value="DNA REPLICATION LICENSING FACTOR MCM FAMILY MEMBER"/>
    <property type="match status" value="1"/>
</dbReference>
<dbReference type="PRINTS" id="PR01657">
    <property type="entry name" value="MCMFAMILY"/>
</dbReference>
<dbReference type="Gene3D" id="3.40.50.300">
    <property type="entry name" value="P-loop containing nucleotide triphosphate hydrolases"/>
    <property type="match status" value="1"/>
</dbReference>
<dbReference type="PANTHER" id="PTHR11630:SF46">
    <property type="entry name" value="DNA REPLICATION LICENSING FACTOR MCM3-RELATED"/>
    <property type="match status" value="1"/>
</dbReference>
<dbReference type="PROSITE" id="PS00847">
    <property type="entry name" value="MCM_1"/>
    <property type="match status" value="1"/>
</dbReference>